<dbReference type="GO" id="GO:0005829">
    <property type="term" value="C:cytosol"/>
    <property type="evidence" value="ECO:0007669"/>
    <property type="project" value="TreeGrafter"/>
</dbReference>
<evidence type="ECO:0000256" key="4">
    <source>
        <dbReference type="ARBA" id="ARBA00022619"/>
    </source>
</evidence>
<comment type="caution">
    <text evidence="12">The sequence shown here is derived from an EMBL/GenBank/DDBJ whole genome shotgun (WGS) entry which is preliminary data.</text>
</comment>
<dbReference type="EMBL" id="VSSQ01101289">
    <property type="protein sequence ID" value="MPN43100.1"/>
    <property type="molecule type" value="Genomic_DNA"/>
</dbReference>
<dbReference type="PANTHER" id="PTHR21327:SF18">
    <property type="entry name" value="3,4-DIHYDROXY-2-BUTANONE 4-PHOSPHATE SYNTHASE"/>
    <property type="match status" value="1"/>
</dbReference>
<keyword evidence="6" id="KW-0547">Nucleotide-binding</keyword>
<keyword evidence="4" id="KW-0686">Riboflavin biosynthesis</keyword>
<dbReference type="SUPFAM" id="SSF142695">
    <property type="entry name" value="RibA-like"/>
    <property type="match status" value="1"/>
</dbReference>
<comment type="cofactor">
    <cofactor evidence="1">
        <name>Zn(2+)</name>
        <dbReference type="ChEBI" id="CHEBI:29105"/>
    </cofactor>
</comment>
<dbReference type="InterPro" id="IPR032677">
    <property type="entry name" value="GTP_cyclohydro_II"/>
</dbReference>
<dbReference type="AlphaFoldDB" id="A0A645HW57"/>
<dbReference type="Pfam" id="PF00925">
    <property type="entry name" value="GTP_cyclohydro2"/>
    <property type="match status" value="1"/>
</dbReference>
<gene>
    <name evidence="12" type="primary">ribBA_34</name>
    <name evidence="12" type="ORF">SDC9_190659</name>
</gene>
<evidence type="ECO:0000256" key="10">
    <source>
        <dbReference type="ARBA" id="ARBA00049295"/>
    </source>
</evidence>
<dbReference type="GO" id="GO:0003935">
    <property type="term" value="F:GTP cyclohydrolase II activity"/>
    <property type="evidence" value="ECO:0007669"/>
    <property type="project" value="UniProtKB-EC"/>
</dbReference>
<evidence type="ECO:0000313" key="12">
    <source>
        <dbReference type="EMBL" id="MPN43100.1"/>
    </source>
</evidence>
<dbReference type="GO" id="GO:0046872">
    <property type="term" value="F:metal ion binding"/>
    <property type="evidence" value="ECO:0007669"/>
    <property type="project" value="UniProtKB-KW"/>
</dbReference>
<keyword evidence="8" id="KW-0862">Zinc</keyword>
<evidence type="ECO:0000256" key="2">
    <source>
        <dbReference type="ARBA" id="ARBA00004853"/>
    </source>
</evidence>
<feature type="domain" description="GTP cyclohydrolase II" evidence="11">
    <location>
        <begin position="2"/>
        <end position="95"/>
    </location>
</feature>
<accession>A0A645HW57</accession>
<protein>
    <recommendedName>
        <fullName evidence="3">GTP cyclohydrolase II</fullName>
        <ecNumber evidence="3">3.5.4.25</ecNumber>
    </recommendedName>
</protein>
<dbReference type="GO" id="GO:0005525">
    <property type="term" value="F:GTP binding"/>
    <property type="evidence" value="ECO:0007669"/>
    <property type="project" value="UniProtKB-KW"/>
</dbReference>
<comment type="pathway">
    <text evidence="2">Cofactor biosynthesis; riboflavin biosynthesis; 5-amino-6-(D-ribitylamino)uracil from GTP: step 1/4.</text>
</comment>
<keyword evidence="5" id="KW-0479">Metal-binding</keyword>
<proteinExistence type="predicted"/>
<evidence type="ECO:0000256" key="7">
    <source>
        <dbReference type="ARBA" id="ARBA00022801"/>
    </source>
</evidence>
<dbReference type="NCBIfam" id="NF001591">
    <property type="entry name" value="PRK00393.1"/>
    <property type="match status" value="1"/>
</dbReference>
<reference evidence="12" key="1">
    <citation type="submission" date="2019-08" db="EMBL/GenBank/DDBJ databases">
        <authorList>
            <person name="Kucharzyk K."/>
            <person name="Murdoch R.W."/>
            <person name="Higgins S."/>
            <person name="Loffler F."/>
        </authorList>
    </citation>
    <scope>NUCLEOTIDE SEQUENCE</scope>
</reference>
<dbReference type="CDD" id="cd00641">
    <property type="entry name" value="GTP_cyclohydro2"/>
    <property type="match status" value="1"/>
</dbReference>
<keyword evidence="9" id="KW-0342">GTP-binding</keyword>
<organism evidence="12">
    <name type="scientific">bioreactor metagenome</name>
    <dbReference type="NCBI Taxonomy" id="1076179"/>
    <lineage>
        <taxon>unclassified sequences</taxon>
        <taxon>metagenomes</taxon>
        <taxon>ecological metagenomes</taxon>
    </lineage>
</organism>
<evidence type="ECO:0000256" key="9">
    <source>
        <dbReference type="ARBA" id="ARBA00023134"/>
    </source>
</evidence>
<evidence type="ECO:0000256" key="1">
    <source>
        <dbReference type="ARBA" id="ARBA00001947"/>
    </source>
</evidence>
<dbReference type="GO" id="GO:0009231">
    <property type="term" value="P:riboflavin biosynthetic process"/>
    <property type="evidence" value="ECO:0007669"/>
    <property type="project" value="UniProtKB-KW"/>
</dbReference>
<keyword evidence="7" id="KW-0378">Hydrolase</keyword>
<evidence type="ECO:0000256" key="6">
    <source>
        <dbReference type="ARBA" id="ARBA00022741"/>
    </source>
</evidence>
<evidence type="ECO:0000259" key="11">
    <source>
        <dbReference type="Pfam" id="PF00925"/>
    </source>
</evidence>
<name>A0A645HW57_9ZZZZ</name>
<evidence type="ECO:0000256" key="8">
    <source>
        <dbReference type="ARBA" id="ARBA00022833"/>
    </source>
</evidence>
<dbReference type="InterPro" id="IPR036144">
    <property type="entry name" value="RibA-like_sf"/>
</dbReference>
<evidence type="ECO:0000256" key="5">
    <source>
        <dbReference type="ARBA" id="ARBA00022723"/>
    </source>
</evidence>
<dbReference type="EC" id="3.5.4.25" evidence="3"/>
<sequence length="134" mass="14967">MMIEKAGRGVLLYMRQEGRGIGLLAKLKAYELQEKGMDTVEANVALGYAPDSRDYGVGAQILADLGLRKIRLMTNNPVKITGLKGYGLEITERIPIEIDSNPFNEKYLNTKVCKMGHVLSNSMCMELEKEETQQ</sequence>
<dbReference type="InterPro" id="IPR000926">
    <property type="entry name" value="RibA"/>
</dbReference>
<evidence type="ECO:0000256" key="3">
    <source>
        <dbReference type="ARBA" id="ARBA00012762"/>
    </source>
</evidence>
<comment type="catalytic activity">
    <reaction evidence="10">
        <text>GTP + 4 H2O = 2,5-diamino-6-hydroxy-4-(5-phosphoribosylamino)-pyrimidine + formate + 2 phosphate + 3 H(+)</text>
        <dbReference type="Rhea" id="RHEA:23704"/>
        <dbReference type="ChEBI" id="CHEBI:15377"/>
        <dbReference type="ChEBI" id="CHEBI:15378"/>
        <dbReference type="ChEBI" id="CHEBI:15740"/>
        <dbReference type="ChEBI" id="CHEBI:37565"/>
        <dbReference type="ChEBI" id="CHEBI:43474"/>
        <dbReference type="ChEBI" id="CHEBI:58614"/>
        <dbReference type="EC" id="3.5.4.25"/>
    </reaction>
</comment>
<dbReference type="PANTHER" id="PTHR21327">
    <property type="entry name" value="GTP CYCLOHYDROLASE II-RELATED"/>
    <property type="match status" value="1"/>
</dbReference>
<dbReference type="Gene3D" id="3.40.50.10990">
    <property type="entry name" value="GTP cyclohydrolase II"/>
    <property type="match status" value="1"/>
</dbReference>